<proteinExistence type="predicted"/>
<organism evidence="1">
    <name type="scientific">marine sediment metagenome</name>
    <dbReference type="NCBI Taxonomy" id="412755"/>
    <lineage>
        <taxon>unclassified sequences</taxon>
        <taxon>metagenomes</taxon>
        <taxon>ecological metagenomes</taxon>
    </lineage>
</organism>
<evidence type="ECO:0000313" key="1">
    <source>
        <dbReference type="EMBL" id="KKK96117.1"/>
    </source>
</evidence>
<protein>
    <submittedName>
        <fullName evidence="1">Uncharacterized protein</fullName>
    </submittedName>
</protein>
<name>A0A0F8ZQH0_9ZZZZ</name>
<dbReference type="AlphaFoldDB" id="A0A0F8ZQH0"/>
<accession>A0A0F8ZQH0</accession>
<sequence>MKCDWWKLRPGETCDQEGSCSVEKIDLCIEHFGQYANPPRRHRRGRLLGTHVIHFCREWDGKHALEVYDVGYYCSSGCMYDTLADLGLRETNVSGEAKLSPGCGALSWGEWPSGSETDCDVYCGNSGCGVFMWHGLR</sequence>
<comment type="caution">
    <text evidence="1">The sequence shown here is derived from an EMBL/GenBank/DDBJ whole genome shotgun (WGS) entry which is preliminary data.</text>
</comment>
<dbReference type="EMBL" id="LAZR01046618">
    <property type="protein sequence ID" value="KKK96117.1"/>
    <property type="molecule type" value="Genomic_DNA"/>
</dbReference>
<gene>
    <name evidence="1" type="ORF">LCGC14_2666010</name>
</gene>
<reference evidence="1" key="1">
    <citation type="journal article" date="2015" name="Nature">
        <title>Complex archaea that bridge the gap between prokaryotes and eukaryotes.</title>
        <authorList>
            <person name="Spang A."/>
            <person name="Saw J.H."/>
            <person name="Jorgensen S.L."/>
            <person name="Zaremba-Niedzwiedzka K."/>
            <person name="Martijn J."/>
            <person name="Lind A.E."/>
            <person name="van Eijk R."/>
            <person name="Schleper C."/>
            <person name="Guy L."/>
            <person name="Ettema T.J."/>
        </authorList>
    </citation>
    <scope>NUCLEOTIDE SEQUENCE</scope>
</reference>
<feature type="non-terminal residue" evidence="1">
    <location>
        <position position="137"/>
    </location>
</feature>